<gene>
    <name evidence="2" type="ORF">ERS013200_00221</name>
</gene>
<protein>
    <submittedName>
        <fullName evidence="2">Uncharacterized protein</fullName>
    </submittedName>
</protein>
<name>A0A655WUV2_VIBCL</name>
<organism evidence="2 3">
    <name type="scientific">Vibrio cholerae</name>
    <dbReference type="NCBI Taxonomy" id="666"/>
    <lineage>
        <taxon>Bacteria</taxon>
        <taxon>Pseudomonadati</taxon>
        <taxon>Pseudomonadota</taxon>
        <taxon>Gammaproteobacteria</taxon>
        <taxon>Vibrionales</taxon>
        <taxon>Vibrionaceae</taxon>
        <taxon>Vibrio</taxon>
    </lineage>
</organism>
<evidence type="ECO:0000256" key="1">
    <source>
        <dbReference type="SAM" id="MobiDB-lite"/>
    </source>
</evidence>
<feature type="region of interest" description="Disordered" evidence="1">
    <location>
        <begin position="1"/>
        <end position="20"/>
    </location>
</feature>
<dbReference type="AlphaFoldDB" id="A0A655WUV2"/>
<sequence length="48" mass="5145">MPMMLINASTPTSHQANPITIPPHKNQIMLPSVLNITLPHVVEGVSCA</sequence>
<proteinExistence type="predicted"/>
<evidence type="ECO:0000313" key="2">
    <source>
        <dbReference type="EMBL" id="CSB97483.1"/>
    </source>
</evidence>
<dbReference type="EMBL" id="CWQY01000001">
    <property type="protein sequence ID" value="CSB97483.1"/>
    <property type="molecule type" value="Genomic_DNA"/>
</dbReference>
<evidence type="ECO:0000313" key="3">
    <source>
        <dbReference type="Proteomes" id="UP000041770"/>
    </source>
</evidence>
<feature type="compositionally biased region" description="Polar residues" evidence="1">
    <location>
        <begin position="7"/>
        <end position="18"/>
    </location>
</feature>
<accession>A0A655WUV2</accession>
<dbReference type="Proteomes" id="UP000041770">
    <property type="component" value="Unassembled WGS sequence"/>
</dbReference>
<reference evidence="2 3" key="1">
    <citation type="submission" date="2015-07" db="EMBL/GenBank/DDBJ databases">
        <authorList>
            <consortium name="Pathogen Informatics"/>
        </authorList>
    </citation>
    <scope>NUCLEOTIDE SEQUENCE [LARGE SCALE GENOMIC DNA]</scope>
    <source>
        <strain evidence="2 3">A316</strain>
    </source>
</reference>